<dbReference type="VEuPathDB" id="TriTrypDB:BSAL_06025"/>
<dbReference type="SUPFAM" id="SSF81653">
    <property type="entry name" value="Calcium ATPase, transduction domain A"/>
    <property type="match status" value="1"/>
</dbReference>
<dbReference type="SUPFAM" id="SSF81665">
    <property type="entry name" value="Calcium ATPase, transmembrane domain M"/>
    <property type="match status" value="1"/>
</dbReference>
<feature type="non-terminal residue" evidence="15">
    <location>
        <position position="302"/>
    </location>
</feature>
<feature type="transmembrane region" description="Helical" evidence="13">
    <location>
        <begin position="217"/>
        <end position="238"/>
    </location>
</feature>
<dbReference type="PANTHER" id="PTHR42861">
    <property type="entry name" value="CALCIUM-TRANSPORTING ATPASE"/>
    <property type="match status" value="1"/>
</dbReference>
<comment type="similarity">
    <text evidence="2">Belongs to the cation transport ATPase (P-type) (TC 3.A.3) family. Type IIIA subfamily.</text>
</comment>
<evidence type="ECO:0000256" key="8">
    <source>
        <dbReference type="ARBA" id="ARBA00022967"/>
    </source>
</evidence>
<keyword evidence="10" id="KW-0813">Transport</keyword>
<feature type="transmembrane region" description="Helical" evidence="13">
    <location>
        <begin position="250"/>
        <end position="273"/>
    </location>
</feature>
<feature type="domain" description="Cation-transporting P-type ATPase N-terminal" evidence="14">
    <location>
        <begin position="4"/>
        <end position="66"/>
    </location>
</feature>
<proteinExistence type="inferred from homology"/>
<evidence type="ECO:0000256" key="2">
    <source>
        <dbReference type="ARBA" id="ARBA00008804"/>
    </source>
</evidence>
<dbReference type="EMBL" id="CYKH01001059">
    <property type="protein sequence ID" value="CUG80979.1"/>
    <property type="molecule type" value="Genomic_DNA"/>
</dbReference>
<evidence type="ECO:0000256" key="1">
    <source>
        <dbReference type="ARBA" id="ARBA00004141"/>
    </source>
</evidence>
<dbReference type="GO" id="GO:0016020">
    <property type="term" value="C:membrane"/>
    <property type="evidence" value="ECO:0007669"/>
    <property type="project" value="UniProtKB-SubCell"/>
</dbReference>
<keyword evidence="16" id="KW-1185">Reference proteome</keyword>
<dbReference type="InterPro" id="IPR001757">
    <property type="entry name" value="P_typ_ATPase"/>
</dbReference>
<evidence type="ECO:0000256" key="13">
    <source>
        <dbReference type="SAM" id="Phobius"/>
    </source>
</evidence>
<keyword evidence="4 13" id="KW-0812">Transmembrane</keyword>
<evidence type="ECO:0000256" key="12">
    <source>
        <dbReference type="ARBA" id="ARBA00048122"/>
    </source>
</evidence>
<dbReference type="OrthoDB" id="247851at2759"/>
<dbReference type="Pfam" id="PF00122">
    <property type="entry name" value="E1-E2_ATPase"/>
    <property type="match status" value="1"/>
</dbReference>
<keyword evidence="11 13" id="KW-0472">Membrane</keyword>
<evidence type="ECO:0000259" key="14">
    <source>
        <dbReference type="SMART" id="SM00831"/>
    </source>
</evidence>
<keyword evidence="7" id="KW-0067">ATP-binding</keyword>
<evidence type="ECO:0000256" key="3">
    <source>
        <dbReference type="ARBA" id="ARBA00022553"/>
    </source>
</evidence>
<dbReference type="Proteomes" id="UP000051952">
    <property type="component" value="Unassembled WGS sequence"/>
</dbReference>
<dbReference type="Gene3D" id="1.20.1110.10">
    <property type="entry name" value="Calcium-transporting ATPase, transmembrane domain"/>
    <property type="match status" value="1"/>
</dbReference>
<keyword evidence="6" id="KW-0375">Hydrogen ion transport</keyword>
<dbReference type="InterPro" id="IPR004014">
    <property type="entry name" value="ATPase_P-typ_cation-transptr_N"/>
</dbReference>
<dbReference type="OMA" id="RIACEDK"/>
<sequence>MDNELPLLPPSTGLTTAEAERLLEIHGRNELPEKSTPGWVIFVRCLWGPMPIAIWIAVIIEFALENWPDAAVLLFIQFANATIGWYETTKAGDAVAALRSSLKPLATVYRDGKWQNIDASVIVPGDLVKLASGSAVPADCSINEGQIEVDEAALTGESLPVTMGTEQMPKMGATVVRGEVDGTVQFTGLKTFFGKTALLLQSVEADLGNIHYVLVRVMLVLTSLSLVLCVICFIYLMAYYKTSFRDAIQFTVVLLVVSIPIAIEIVVTTTLALGSKELSVKKVIVTRLSAIEMMSAVNMLCS</sequence>
<dbReference type="Gene3D" id="2.70.150.10">
    <property type="entry name" value="Calcium-transporting ATPase, cytoplasmic transduction domain A"/>
    <property type="match status" value="1"/>
</dbReference>
<keyword evidence="9 13" id="KW-1133">Transmembrane helix</keyword>
<dbReference type="AlphaFoldDB" id="A0A0S4J4M8"/>
<dbReference type="InterPro" id="IPR023298">
    <property type="entry name" value="ATPase_P-typ_TM_dom_sf"/>
</dbReference>
<evidence type="ECO:0000256" key="7">
    <source>
        <dbReference type="ARBA" id="ARBA00022840"/>
    </source>
</evidence>
<keyword evidence="8" id="KW-1278">Translocase</keyword>
<dbReference type="NCBIfam" id="TIGR01494">
    <property type="entry name" value="ATPase_P-type"/>
    <property type="match status" value="1"/>
</dbReference>
<protein>
    <submittedName>
        <fullName evidence="15">P-type H+-ATPase, putative</fullName>
    </submittedName>
</protein>
<dbReference type="FunFam" id="2.70.150.10:FF:000042">
    <property type="entry name" value="Plasma membrane ATPase"/>
    <property type="match status" value="1"/>
</dbReference>
<dbReference type="GO" id="GO:0016887">
    <property type="term" value="F:ATP hydrolysis activity"/>
    <property type="evidence" value="ECO:0007669"/>
    <property type="project" value="InterPro"/>
</dbReference>
<evidence type="ECO:0000256" key="6">
    <source>
        <dbReference type="ARBA" id="ARBA00022781"/>
    </source>
</evidence>
<name>A0A0S4J4M8_BODSA</name>
<evidence type="ECO:0000256" key="9">
    <source>
        <dbReference type="ARBA" id="ARBA00022989"/>
    </source>
</evidence>
<dbReference type="GO" id="GO:0008553">
    <property type="term" value="F:P-type proton-exporting transporter activity"/>
    <property type="evidence" value="ECO:0007669"/>
    <property type="project" value="UniProtKB-EC"/>
</dbReference>
<dbReference type="InterPro" id="IPR059000">
    <property type="entry name" value="ATPase_P-type_domA"/>
</dbReference>
<evidence type="ECO:0000256" key="5">
    <source>
        <dbReference type="ARBA" id="ARBA00022741"/>
    </source>
</evidence>
<keyword evidence="3" id="KW-0597">Phosphoprotein</keyword>
<gene>
    <name evidence="15" type="ORF">BSAL_06025</name>
</gene>
<comment type="catalytic activity">
    <reaction evidence="12">
        <text>ATP + H2O + H(+)(in) = ADP + phosphate + 2 H(+)(out)</text>
        <dbReference type="Rhea" id="RHEA:20852"/>
        <dbReference type="ChEBI" id="CHEBI:15377"/>
        <dbReference type="ChEBI" id="CHEBI:15378"/>
        <dbReference type="ChEBI" id="CHEBI:30616"/>
        <dbReference type="ChEBI" id="CHEBI:43474"/>
        <dbReference type="ChEBI" id="CHEBI:456216"/>
        <dbReference type="EC" id="7.1.2.1"/>
    </reaction>
</comment>
<keyword evidence="5" id="KW-0547">Nucleotide-binding</keyword>
<organism evidence="15 16">
    <name type="scientific">Bodo saltans</name>
    <name type="common">Flagellated protozoan</name>
    <dbReference type="NCBI Taxonomy" id="75058"/>
    <lineage>
        <taxon>Eukaryota</taxon>
        <taxon>Discoba</taxon>
        <taxon>Euglenozoa</taxon>
        <taxon>Kinetoplastea</taxon>
        <taxon>Metakinetoplastina</taxon>
        <taxon>Eubodonida</taxon>
        <taxon>Bodonidae</taxon>
        <taxon>Bodo</taxon>
    </lineage>
</organism>
<reference evidence="16" key="1">
    <citation type="submission" date="2015-09" db="EMBL/GenBank/DDBJ databases">
        <authorList>
            <consortium name="Pathogen Informatics"/>
        </authorList>
    </citation>
    <scope>NUCLEOTIDE SEQUENCE [LARGE SCALE GENOMIC DNA]</scope>
    <source>
        <strain evidence="16">Lake Konstanz</strain>
    </source>
</reference>
<keyword evidence="10" id="KW-0406">Ion transport</keyword>
<evidence type="ECO:0000256" key="10">
    <source>
        <dbReference type="ARBA" id="ARBA00023065"/>
    </source>
</evidence>
<comment type="subcellular location">
    <subcellularLocation>
        <location evidence="1">Membrane</location>
        <topology evidence="1">Multi-pass membrane protein</topology>
    </subcellularLocation>
</comment>
<accession>A0A0S4J4M8</accession>
<dbReference type="GO" id="GO:0005524">
    <property type="term" value="F:ATP binding"/>
    <property type="evidence" value="ECO:0007669"/>
    <property type="project" value="UniProtKB-KW"/>
</dbReference>
<evidence type="ECO:0000256" key="11">
    <source>
        <dbReference type="ARBA" id="ARBA00023136"/>
    </source>
</evidence>
<dbReference type="SMART" id="SM00831">
    <property type="entry name" value="Cation_ATPase_N"/>
    <property type="match status" value="1"/>
</dbReference>
<evidence type="ECO:0000313" key="15">
    <source>
        <dbReference type="EMBL" id="CUG80979.1"/>
    </source>
</evidence>
<dbReference type="InterPro" id="IPR008250">
    <property type="entry name" value="ATPase_P-typ_transduc_dom_A_sf"/>
</dbReference>
<evidence type="ECO:0000313" key="16">
    <source>
        <dbReference type="Proteomes" id="UP000051952"/>
    </source>
</evidence>
<dbReference type="Pfam" id="PF00690">
    <property type="entry name" value="Cation_ATPase_N"/>
    <property type="match status" value="1"/>
</dbReference>
<evidence type="ECO:0000256" key="4">
    <source>
        <dbReference type="ARBA" id="ARBA00022692"/>
    </source>
</evidence>